<evidence type="ECO:0000256" key="2">
    <source>
        <dbReference type="SAM" id="Coils"/>
    </source>
</evidence>
<dbReference type="InterPro" id="IPR043198">
    <property type="entry name" value="Cyclin/Ssn8"/>
</dbReference>
<dbReference type="InterPro" id="IPR013763">
    <property type="entry name" value="Cyclin-like_dom"/>
</dbReference>
<evidence type="ECO:0000313" key="5">
    <source>
        <dbReference type="EMBL" id="CCI39886.1"/>
    </source>
</evidence>
<dbReference type="Proteomes" id="UP000053237">
    <property type="component" value="Unassembled WGS sequence"/>
</dbReference>
<feature type="compositionally biased region" description="Basic and acidic residues" evidence="3">
    <location>
        <begin position="283"/>
        <end position="292"/>
    </location>
</feature>
<proteinExistence type="inferred from homology"/>
<evidence type="ECO:0000259" key="4">
    <source>
        <dbReference type="SMART" id="SM00385"/>
    </source>
</evidence>
<name>A0A024FZH9_9STRA</name>
<dbReference type="InterPro" id="IPR036915">
    <property type="entry name" value="Cyclin-like_sf"/>
</dbReference>
<dbReference type="STRING" id="65357.A0A024FZH9"/>
<dbReference type="SMART" id="SM00385">
    <property type="entry name" value="CYCLIN"/>
    <property type="match status" value="2"/>
</dbReference>
<feature type="region of interest" description="Disordered" evidence="3">
    <location>
        <begin position="283"/>
        <end position="307"/>
    </location>
</feature>
<feature type="coiled-coil region" evidence="2">
    <location>
        <begin position="560"/>
        <end position="587"/>
    </location>
</feature>
<dbReference type="Gene3D" id="1.10.472.10">
    <property type="entry name" value="Cyclin-like"/>
    <property type="match status" value="2"/>
</dbReference>
<dbReference type="FunFam" id="1.10.472.10:FF:000031">
    <property type="entry name" value="cyclin-L1-1-like isoform X1"/>
    <property type="match status" value="1"/>
</dbReference>
<evidence type="ECO:0000256" key="3">
    <source>
        <dbReference type="SAM" id="MobiDB-lite"/>
    </source>
</evidence>
<dbReference type="Pfam" id="PF00134">
    <property type="entry name" value="Cyclin_N"/>
    <property type="match status" value="1"/>
</dbReference>
<dbReference type="EMBL" id="CAIX01000004">
    <property type="protein sequence ID" value="CCI39886.1"/>
    <property type="molecule type" value="Genomic_DNA"/>
</dbReference>
<evidence type="ECO:0000256" key="1">
    <source>
        <dbReference type="RuleBase" id="RU000383"/>
    </source>
</evidence>
<keyword evidence="6" id="KW-1185">Reference proteome</keyword>
<dbReference type="CDD" id="cd20532">
    <property type="entry name" value="CYCLIN_CCNL_rpt1"/>
    <property type="match status" value="1"/>
</dbReference>
<reference evidence="5 6" key="1">
    <citation type="submission" date="2012-05" db="EMBL/GenBank/DDBJ databases">
        <title>Recombination and specialization in a pathogen metapopulation.</title>
        <authorList>
            <person name="Gardiner A."/>
            <person name="Kemen E."/>
            <person name="Schultz-Larsen T."/>
            <person name="MacLean D."/>
            <person name="Van Oosterhout C."/>
            <person name="Jones J.D.G."/>
        </authorList>
    </citation>
    <scope>NUCLEOTIDE SEQUENCE [LARGE SCALE GENOMIC DNA]</scope>
    <source>
        <strain evidence="5 6">Ac Nc2</strain>
    </source>
</reference>
<gene>
    <name evidence="5" type="ORF">BN9_006700</name>
</gene>
<dbReference type="InParanoid" id="A0A024FZH9"/>
<feature type="compositionally biased region" description="Basic residues" evidence="3">
    <location>
        <begin position="497"/>
        <end position="510"/>
    </location>
</feature>
<dbReference type="SUPFAM" id="SSF47954">
    <property type="entry name" value="Cyclin-like"/>
    <property type="match status" value="2"/>
</dbReference>
<dbReference type="InterPro" id="IPR006671">
    <property type="entry name" value="Cyclin_N"/>
</dbReference>
<evidence type="ECO:0000313" key="6">
    <source>
        <dbReference type="Proteomes" id="UP000053237"/>
    </source>
</evidence>
<keyword evidence="1" id="KW-0195">Cyclin</keyword>
<feature type="domain" description="Cyclin-like" evidence="4">
    <location>
        <begin position="165"/>
        <end position="247"/>
    </location>
</feature>
<dbReference type="CDD" id="cd20533">
    <property type="entry name" value="CYCLIN_CCNL_rpt2"/>
    <property type="match status" value="1"/>
</dbReference>
<dbReference type="AlphaFoldDB" id="A0A024FZH9"/>
<accession>A0A024FZH9</accession>
<dbReference type="GO" id="GO:0006357">
    <property type="term" value="P:regulation of transcription by RNA polymerase II"/>
    <property type="evidence" value="ECO:0007669"/>
    <property type="project" value="InterPro"/>
</dbReference>
<comment type="similarity">
    <text evidence="1">Belongs to the cyclin family.</text>
</comment>
<protein>
    <recommendedName>
        <fullName evidence="4">Cyclin-like domain-containing protein</fullName>
    </recommendedName>
</protein>
<organism evidence="5 6">
    <name type="scientific">Albugo candida</name>
    <dbReference type="NCBI Taxonomy" id="65357"/>
    <lineage>
        <taxon>Eukaryota</taxon>
        <taxon>Sar</taxon>
        <taxon>Stramenopiles</taxon>
        <taxon>Oomycota</taxon>
        <taxon>Peronosporomycetes</taxon>
        <taxon>Albuginales</taxon>
        <taxon>Albuginaceae</taxon>
        <taxon>Albugo</taxon>
    </lineage>
</organism>
<dbReference type="PANTHER" id="PTHR10026">
    <property type="entry name" value="CYCLIN"/>
    <property type="match status" value="1"/>
</dbReference>
<keyword evidence="2" id="KW-0175">Coiled coil</keyword>
<feature type="domain" description="Cyclin-like" evidence="4">
    <location>
        <begin position="43"/>
        <end position="128"/>
    </location>
</feature>
<sequence>MDHSRIIPYVCTLLPEEILRNPPSQRDGISAQVEKDHRFWGCELIQEAGTLLKLPQVVMVTAQTILHRFYYRKSLRDFDAFRVSFACLFLAAKVDEAPTRISEILTVYYAMYKRRRWKETSIENQLLDLDSDTYLQWRDWMILLERQLLIDLGFSIYNVMEHAHKYVLYYIKILDGSTELAQKAWGYVNDSLRIDLMTRFSAAAIGCASIFLAGRVLQIKLPDNPPWWLLFEVSQEEMVTIAQEIIQLYKRNVVQWLDPLTEVNPFQHESEPRQIEIKDAHAVEKKRSEQPRKRQSHIKAQGRDTARGDVVASEEKHRIYKVVPLFLYRIMFRVQNRLFVVIEGSGLWIHINIRESDLLYFNRDAQSYLQKTIAEIKASKLLYNVLKELEKGTTLGSVLQTYGGQTHECFAECMKLTWRIEKDMHQVAAVLTRKSESRQGIFSNPKDAEGYLGGIGDTSPRSKRPHDPIIIINELILQKRSLLTQNRALERRLAYNHKRPSVGKKARKKSAATQTDGVNEETVVRPLPSEPSNLDRSRKTEEKALLSMMNNMLIDQTQHVKILQNQYHSLKEKAQSQRRLYEQALAKCSTVTEENIVLNQRLCDIQSMTQTHRNQAQFVQDLQQEVHILRKENSQLSQVIDTLSVRPFQDWTTEMQKKSLQLAALQAELEEAFVREKTLKHAKSSSLNELQIQKERAKRLESDLESTTKELDQIRVLYEQQSMALELSRFQLRFYTNPKDKAIMSQFGRFMKEMMRTESCGKDELT</sequence>
<dbReference type="OrthoDB" id="10264655at2759"/>
<dbReference type="GO" id="GO:0016538">
    <property type="term" value="F:cyclin-dependent protein serine/threonine kinase regulator activity"/>
    <property type="evidence" value="ECO:0007669"/>
    <property type="project" value="InterPro"/>
</dbReference>
<feature type="coiled-coil region" evidence="2">
    <location>
        <begin position="619"/>
        <end position="717"/>
    </location>
</feature>
<comment type="caution">
    <text evidence="5">The sequence shown here is derived from an EMBL/GenBank/DDBJ whole genome shotgun (WGS) entry which is preliminary data.</text>
</comment>
<feature type="region of interest" description="Disordered" evidence="3">
    <location>
        <begin position="497"/>
        <end position="538"/>
    </location>
</feature>